<name>A0ABR4FJP1_9EURO</name>
<organism evidence="1 2">
    <name type="scientific">Aspergillus keveii</name>
    <dbReference type="NCBI Taxonomy" id="714993"/>
    <lineage>
        <taxon>Eukaryota</taxon>
        <taxon>Fungi</taxon>
        <taxon>Dikarya</taxon>
        <taxon>Ascomycota</taxon>
        <taxon>Pezizomycotina</taxon>
        <taxon>Eurotiomycetes</taxon>
        <taxon>Eurotiomycetidae</taxon>
        <taxon>Eurotiales</taxon>
        <taxon>Aspergillaceae</taxon>
        <taxon>Aspergillus</taxon>
        <taxon>Aspergillus subgen. Nidulantes</taxon>
    </lineage>
</organism>
<sequence>MSETHSDSVEYGPQIRYKSCIVFEKTKISYVIWFEDALRHYGVPTALFDLYILLLDLGTAANALVHAGWAMDTQSPHRIADAVVEIPQRPLISPDKRTKTVLLLASDWRFPLASNPPLECVPIMDQLSSSELAYPQLPALLDALIESWLAGPSDDDKLLLCLSCYVNYIYDHVPGVKVGSFAGKVKYEHRQLHADIIAGMESSTLPFRNYQRGIREGLLQSRYELQECSASRDNKVLFVNWESIRLPDPVRYEESSHSDCED</sequence>
<gene>
    <name evidence="1" type="ORF">BJX66DRAFT_349382</name>
</gene>
<comment type="caution">
    <text evidence="1">The sequence shown here is derived from an EMBL/GenBank/DDBJ whole genome shotgun (WGS) entry which is preliminary data.</text>
</comment>
<evidence type="ECO:0000313" key="1">
    <source>
        <dbReference type="EMBL" id="KAL2783467.1"/>
    </source>
</evidence>
<keyword evidence="2" id="KW-1185">Reference proteome</keyword>
<proteinExistence type="predicted"/>
<protein>
    <submittedName>
        <fullName evidence="1">Uncharacterized protein</fullName>
    </submittedName>
</protein>
<accession>A0ABR4FJP1</accession>
<dbReference type="EMBL" id="JBFTWV010000233">
    <property type="protein sequence ID" value="KAL2783467.1"/>
    <property type="molecule type" value="Genomic_DNA"/>
</dbReference>
<reference evidence="1 2" key="1">
    <citation type="submission" date="2024-07" db="EMBL/GenBank/DDBJ databases">
        <title>Section-level genome sequencing and comparative genomics of Aspergillus sections Usti and Cavernicolus.</title>
        <authorList>
            <consortium name="Lawrence Berkeley National Laboratory"/>
            <person name="Nybo J.L."/>
            <person name="Vesth T.C."/>
            <person name="Theobald S."/>
            <person name="Frisvad J.C."/>
            <person name="Larsen T.O."/>
            <person name="Kjaerboelling I."/>
            <person name="Rothschild-Mancinelli K."/>
            <person name="Lyhne E.K."/>
            <person name="Kogle M.E."/>
            <person name="Barry K."/>
            <person name="Clum A."/>
            <person name="Na H."/>
            <person name="Ledsgaard L."/>
            <person name="Lin J."/>
            <person name="Lipzen A."/>
            <person name="Kuo A."/>
            <person name="Riley R."/>
            <person name="Mondo S."/>
            <person name="Labutti K."/>
            <person name="Haridas S."/>
            <person name="Pangalinan J."/>
            <person name="Salamov A.A."/>
            <person name="Simmons B.A."/>
            <person name="Magnuson J.K."/>
            <person name="Chen J."/>
            <person name="Drula E."/>
            <person name="Henrissat B."/>
            <person name="Wiebenga A."/>
            <person name="Lubbers R.J."/>
            <person name="Gomes A.C."/>
            <person name="Makela M.R."/>
            <person name="Stajich J."/>
            <person name="Grigoriev I.V."/>
            <person name="Mortensen U.H."/>
            <person name="De Vries R.P."/>
            <person name="Baker S.E."/>
            <person name="Andersen M.R."/>
        </authorList>
    </citation>
    <scope>NUCLEOTIDE SEQUENCE [LARGE SCALE GENOMIC DNA]</scope>
    <source>
        <strain evidence="1 2">CBS 209.92</strain>
    </source>
</reference>
<evidence type="ECO:0000313" key="2">
    <source>
        <dbReference type="Proteomes" id="UP001610563"/>
    </source>
</evidence>
<dbReference type="Proteomes" id="UP001610563">
    <property type="component" value="Unassembled WGS sequence"/>
</dbReference>